<keyword evidence="2" id="KW-1185">Reference proteome</keyword>
<organism evidence="1 2">
    <name type="scientific">Camellia lanceoleosa</name>
    <dbReference type="NCBI Taxonomy" id="1840588"/>
    <lineage>
        <taxon>Eukaryota</taxon>
        <taxon>Viridiplantae</taxon>
        <taxon>Streptophyta</taxon>
        <taxon>Embryophyta</taxon>
        <taxon>Tracheophyta</taxon>
        <taxon>Spermatophyta</taxon>
        <taxon>Magnoliopsida</taxon>
        <taxon>eudicotyledons</taxon>
        <taxon>Gunneridae</taxon>
        <taxon>Pentapetalae</taxon>
        <taxon>asterids</taxon>
        <taxon>Ericales</taxon>
        <taxon>Theaceae</taxon>
        <taxon>Camellia</taxon>
    </lineage>
</organism>
<gene>
    <name evidence="1" type="ORF">LOK49_LG12G01400</name>
</gene>
<proteinExistence type="predicted"/>
<accession>A0ACC0FUQ6</accession>
<evidence type="ECO:0000313" key="1">
    <source>
        <dbReference type="EMBL" id="KAI7991681.1"/>
    </source>
</evidence>
<name>A0ACC0FUQ6_9ERIC</name>
<dbReference type="Proteomes" id="UP001060215">
    <property type="component" value="Chromosome 13"/>
</dbReference>
<evidence type="ECO:0000313" key="2">
    <source>
        <dbReference type="Proteomes" id="UP001060215"/>
    </source>
</evidence>
<sequence length="136" mass="16165">MSGHIREGGWIDSSDTKFESEYSEERRDLPHLTFFSEEQQFQQWRGLRMTLSSAVWAMGNHRYRFCLVGYLLDRHQFVTYLTQHFIDKTWRAIGDVEVVGTNVNYYIFRFTREEDMHRVVSQGPCAIQGTLLIVEY</sequence>
<protein>
    <submittedName>
        <fullName evidence="1">Uncharacterized protein</fullName>
    </submittedName>
</protein>
<reference evidence="1 2" key="1">
    <citation type="journal article" date="2022" name="Plant J.">
        <title>Chromosome-level genome of Camellia lanceoleosa provides a valuable resource for understanding genome evolution and self-incompatibility.</title>
        <authorList>
            <person name="Gong W."/>
            <person name="Xiao S."/>
            <person name="Wang L."/>
            <person name="Liao Z."/>
            <person name="Chang Y."/>
            <person name="Mo W."/>
            <person name="Hu G."/>
            <person name="Li W."/>
            <person name="Zhao G."/>
            <person name="Zhu H."/>
            <person name="Hu X."/>
            <person name="Ji K."/>
            <person name="Xiang X."/>
            <person name="Song Q."/>
            <person name="Yuan D."/>
            <person name="Jin S."/>
            <person name="Zhang L."/>
        </authorList>
    </citation>
    <scope>NUCLEOTIDE SEQUENCE [LARGE SCALE GENOMIC DNA]</scope>
    <source>
        <strain evidence="1">SQ_2022a</strain>
    </source>
</reference>
<comment type="caution">
    <text evidence="1">The sequence shown here is derived from an EMBL/GenBank/DDBJ whole genome shotgun (WGS) entry which is preliminary data.</text>
</comment>
<dbReference type="EMBL" id="CM045770">
    <property type="protein sequence ID" value="KAI7991681.1"/>
    <property type="molecule type" value="Genomic_DNA"/>
</dbReference>